<reference evidence="2 3" key="1">
    <citation type="submission" date="2014-03" db="EMBL/GenBank/DDBJ databases">
        <title>Draft genome of the hookworm Oesophagostomum dentatum.</title>
        <authorList>
            <person name="Mitreva M."/>
        </authorList>
    </citation>
    <scope>NUCLEOTIDE SEQUENCE [LARGE SCALE GENOMIC DNA]</scope>
    <source>
        <strain evidence="2 3">OD-Hann</strain>
    </source>
</reference>
<dbReference type="EMBL" id="KN549447">
    <property type="protein sequence ID" value="KHJ97492.1"/>
    <property type="molecule type" value="Genomic_DNA"/>
</dbReference>
<name>A0A0B1TNS6_OESDE</name>
<evidence type="ECO:0000256" key="1">
    <source>
        <dbReference type="SAM" id="MobiDB-lite"/>
    </source>
</evidence>
<dbReference type="AlphaFoldDB" id="A0A0B1TNS6"/>
<sequence>MEEQSLMKNALNSIFDKTKDVLSSAAMQVYSSKLVYAIPVAETTKGYASQAQHAIGRIIPGASQETDPAAAAATTTAPGQAPVTSDPTATATTQ</sequence>
<protein>
    <submittedName>
        <fullName evidence="2">Uncharacterized protein</fullName>
    </submittedName>
</protein>
<feature type="compositionally biased region" description="Polar residues" evidence="1">
    <location>
        <begin position="82"/>
        <end position="94"/>
    </location>
</feature>
<gene>
    <name evidence="2" type="ORF">OESDEN_02534</name>
</gene>
<dbReference type="Proteomes" id="UP000053660">
    <property type="component" value="Unassembled WGS sequence"/>
</dbReference>
<proteinExistence type="predicted"/>
<feature type="region of interest" description="Disordered" evidence="1">
    <location>
        <begin position="60"/>
        <end position="94"/>
    </location>
</feature>
<evidence type="ECO:0000313" key="2">
    <source>
        <dbReference type="EMBL" id="KHJ97492.1"/>
    </source>
</evidence>
<evidence type="ECO:0000313" key="3">
    <source>
        <dbReference type="Proteomes" id="UP000053660"/>
    </source>
</evidence>
<dbReference type="OrthoDB" id="5837985at2759"/>
<organism evidence="2 3">
    <name type="scientific">Oesophagostomum dentatum</name>
    <name type="common">Nodular worm</name>
    <dbReference type="NCBI Taxonomy" id="61180"/>
    <lineage>
        <taxon>Eukaryota</taxon>
        <taxon>Metazoa</taxon>
        <taxon>Ecdysozoa</taxon>
        <taxon>Nematoda</taxon>
        <taxon>Chromadorea</taxon>
        <taxon>Rhabditida</taxon>
        <taxon>Rhabditina</taxon>
        <taxon>Rhabditomorpha</taxon>
        <taxon>Strongyloidea</taxon>
        <taxon>Strongylidae</taxon>
        <taxon>Oesophagostomum</taxon>
    </lineage>
</organism>
<keyword evidence="3" id="KW-1185">Reference proteome</keyword>
<accession>A0A0B1TNS6</accession>